<dbReference type="InterPro" id="IPR011614">
    <property type="entry name" value="Catalase_core"/>
</dbReference>
<dbReference type="GO" id="GO:0046872">
    <property type="term" value="F:metal ion binding"/>
    <property type="evidence" value="ECO:0007669"/>
    <property type="project" value="UniProtKB-KW"/>
</dbReference>
<dbReference type="Proteomes" id="UP000237144">
    <property type="component" value="Unassembled WGS sequence"/>
</dbReference>
<gene>
    <name evidence="13" type="ORF">BMF94_0981</name>
</gene>
<dbReference type="InterPro" id="IPR002226">
    <property type="entry name" value="Catalase_haem_BS"/>
</dbReference>
<keyword evidence="9 10" id="KW-0376">Hydrogen peroxide</keyword>
<evidence type="ECO:0000256" key="9">
    <source>
        <dbReference type="ARBA" id="ARBA00023324"/>
    </source>
</evidence>
<dbReference type="GO" id="GO:0020037">
    <property type="term" value="F:heme binding"/>
    <property type="evidence" value="ECO:0007669"/>
    <property type="project" value="UniProtKB-UniRule"/>
</dbReference>
<dbReference type="GO" id="GO:0006979">
    <property type="term" value="P:response to oxidative stress"/>
    <property type="evidence" value="ECO:0007669"/>
    <property type="project" value="InterPro"/>
</dbReference>
<comment type="similarity">
    <text evidence="2 10">Belongs to the catalase family.</text>
</comment>
<evidence type="ECO:0000256" key="10">
    <source>
        <dbReference type="PIRNR" id="PIRNR038927"/>
    </source>
</evidence>
<dbReference type="InterPro" id="IPR018028">
    <property type="entry name" value="Catalase"/>
</dbReference>
<evidence type="ECO:0000256" key="11">
    <source>
        <dbReference type="PIRSR" id="PIRSR038927-2"/>
    </source>
</evidence>
<dbReference type="PRINTS" id="PR00067">
    <property type="entry name" value="CATALASE"/>
</dbReference>
<evidence type="ECO:0000256" key="1">
    <source>
        <dbReference type="ARBA" id="ARBA00001971"/>
    </source>
</evidence>
<reference evidence="13 14" key="1">
    <citation type="journal article" date="2018" name="Front. Microbiol.">
        <title>Prospects for Fungal Bioremediation of Acidic Radioactive Waste Sites: Characterization and Genome Sequence of Rhodotorula taiwanensis MD1149.</title>
        <authorList>
            <person name="Tkavc R."/>
            <person name="Matrosova V.Y."/>
            <person name="Grichenko O.E."/>
            <person name="Gostincar C."/>
            <person name="Volpe R.P."/>
            <person name="Klimenkova P."/>
            <person name="Gaidamakova E.K."/>
            <person name="Zhou C.E."/>
            <person name="Stewart B.J."/>
            <person name="Lyman M.G."/>
            <person name="Malfatti S.A."/>
            <person name="Rubinfeld B."/>
            <person name="Courtot M."/>
            <person name="Singh J."/>
            <person name="Dalgard C.L."/>
            <person name="Hamilton T."/>
            <person name="Frey K.G."/>
            <person name="Gunde-Cimerman N."/>
            <person name="Dugan L."/>
            <person name="Daly M.J."/>
        </authorList>
    </citation>
    <scope>NUCLEOTIDE SEQUENCE [LARGE SCALE GENOMIC DNA]</scope>
    <source>
        <strain evidence="13 14">MD1149</strain>
    </source>
</reference>
<proteinExistence type="inferred from homology"/>
<dbReference type="PANTHER" id="PTHR42821:SF1">
    <property type="entry name" value="CATALASE-B"/>
    <property type="match status" value="1"/>
</dbReference>
<dbReference type="Pfam" id="PF18011">
    <property type="entry name" value="Catalase_C"/>
    <property type="match status" value="1"/>
</dbReference>
<comment type="cofactor">
    <cofactor evidence="1 10 11">
        <name>heme</name>
        <dbReference type="ChEBI" id="CHEBI:30413"/>
    </cofactor>
</comment>
<dbReference type="Gene3D" id="3.40.50.880">
    <property type="match status" value="1"/>
</dbReference>
<dbReference type="Gene3D" id="1.20.1370.20">
    <property type="match status" value="1"/>
</dbReference>
<dbReference type="InterPro" id="IPR041399">
    <property type="entry name" value="Catalase_large_C"/>
</dbReference>
<dbReference type="InterPro" id="IPR020835">
    <property type="entry name" value="Catalase_sf"/>
</dbReference>
<dbReference type="InterPro" id="IPR024712">
    <property type="entry name" value="Catalase_clade2"/>
</dbReference>
<feature type="binding site" description="axial binding residue" evidence="11">
    <location>
        <position position="418"/>
    </location>
    <ligand>
        <name>heme</name>
        <dbReference type="ChEBI" id="CHEBI:30413"/>
    </ligand>
    <ligandPart>
        <name>Fe</name>
        <dbReference type="ChEBI" id="CHEBI:18248"/>
    </ligandPart>
</feature>
<dbReference type="InterPro" id="IPR010582">
    <property type="entry name" value="Catalase_immune_responsive"/>
</dbReference>
<dbReference type="PANTHER" id="PTHR42821">
    <property type="entry name" value="CATALASE"/>
    <property type="match status" value="1"/>
</dbReference>
<comment type="function">
    <text evidence="10">Occurs in almost all aerobically respiring organisms and serves to protect cells from the toxic effects of hydrogen peroxide.</text>
</comment>
<feature type="domain" description="Catalase core" evidence="12">
    <location>
        <begin position="46"/>
        <end position="471"/>
    </location>
</feature>
<dbReference type="GO" id="GO:0005829">
    <property type="term" value="C:cytosol"/>
    <property type="evidence" value="ECO:0007669"/>
    <property type="project" value="TreeGrafter"/>
</dbReference>
<dbReference type="SMART" id="SM01060">
    <property type="entry name" value="Catalase"/>
    <property type="match status" value="1"/>
</dbReference>
<keyword evidence="4 10" id="KW-0575">Peroxidase</keyword>
<keyword evidence="14" id="KW-1185">Reference proteome</keyword>
<dbReference type="AlphaFoldDB" id="A0A2S5BGJ1"/>
<dbReference type="InterPro" id="IPR043156">
    <property type="entry name" value="Catalase_clade2_helical"/>
</dbReference>
<evidence type="ECO:0000256" key="7">
    <source>
        <dbReference type="ARBA" id="ARBA00023002"/>
    </source>
</evidence>
<protein>
    <recommendedName>
        <fullName evidence="3 10">Catalase</fullName>
        <ecNumber evidence="3 10">1.11.1.6</ecNumber>
    </recommendedName>
</protein>
<dbReference type="CDD" id="cd03132">
    <property type="entry name" value="GATase1_catalase"/>
    <property type="match status" value="1"/>
</dbReference>
<dbReference type="GO" id="GO:0042744">
    <property type="term" value="P:hydrogen peroxide catabolic process"/>
    <property type="evidence" value="ECO:0007669"/>
    <property type="project" value="UniProtKB-UniRule"/>
</dbReference>
<evidence type="ECO:0000256" key="6">
    <source>
        <dbReference type="ARBA" id="ARBA00022723"/>
    </source>
</evidence>
<keyword evidence="6 10" id="KW-0479">Metal-binding</keyword>
<dbReference type="Pfam" id="PF00199">
    <property type="entry name" value="Catalase"/>
    <property type="match status" value="2"/>
</dbReference>
<keyword evidence="8 10" id="KW-0408">Iron</keyword>
<keyword evidence="7 10" id="KW-0560">Oxidoreductase</keyword>
<dbReference type="SUPFAM" id="SSF56634">
    <property type="entry name" value="Heme-dependent catalase-like"/>
    <property type="match status" value="1"/>
</dbReference>
<dbReference type="PROSITE" id="PS51402">
    <property type="entry name" value="CATALASE_3"/>
    <property type="match status" value="1"/>
</dbReference>
<dbReference type="OrthoDB" id="6880011at2759"/>
<dbReference type="GO" id="GO:0004096">
    <property type="term" value="F:catalase activity"/>
    <property type="evidence" value="ECO:0007669"/>
    <property type="project" value="UniProtKB-UniRule"/>
</dbReference>
<keyword evidence="5 10" id="KW-0349">Heme</keyword>
<evidence type="ECO:0000256" key="8">
    <source>
        <dbReference type="ARBA" id="ARBA00023004"/>
    </source>
</evidence>
<dbReference type="Pfam" id="PF06628">
    <property type="entry name" value="Catalase-rel"/>
    <property type="match status" value="1"/>
</dbReference>
<accession>A0A2S5BGJ1</accession>
<organism evidence="13 14">
    <name type="scientific">Rhodotorula taiwanensis</name>
    <dbReference type="NCBI Taxonomy" id="741276"/>
    <lineage>
        <taxon>Eukaryota</taxon>
        <taxon>Fungi</taxon>
        <taxon>Dikarya</taxon>
        <taxon>Basidiomycota</taxon>
        <taxon>Pucciniomycotina</taxon>
        <taxon>Microbotryomycetes</taxon>
        <taxon>Sporidiobolales</taxon>
        <taxon>Sporidiobolaceae</taxon>
        <taxon>Rhodotorula</taxon>
    </lineage>
</organism>
<evidence type="ECO:0000259" key="12">
    <source>
        <dbReference type="SMART" id="SM01060"/>
    </source>
</evidence>
<evidence type="ECO:0000256" key="4">
    <source>
        <dbReference type="ARBA" id="ARBA00022559"/>
    </source>
</evidence>
<evidence type="ECO:0000256" key="2">
    <source>
        <dbReference type="ARBA" id="ARBA00005329"/>
    </source>
</evidence>
<dbReference type="EMBL" id="PJQD01000009">
    <property type="protein sequence ID" value="POY75898.1"/>
    <property type="molecule type" value="Genomic_DNA"/>
</dbReference>
<comment type="catalytic activity">
    <reaction evidence="10">
        <text>2 H2O2 = O2 + 2 H2O</text>
        <dbReference type="Rhea" id="RHEA:20309"/>
        <dbReference type="ChEBI" id="CHEBI:15377"/>
        <dbReference type="ChEBI" id="CHEBI:15379"/>
        <dbReference type="ChEBI" id="CHEBI:16240"/>
        <dbReference type="EC" id="1.11.1.6"/>
    </reaction>
</comment>
<evidence type="ECO:0000313" key="14">
    <source>
        <dbReference type="Proteomes" id="UP000237144"/>
    </source>
</evidence>
<name>A0A2S5BGJ1_9BASI</name>
<sequence length="805" mass="88925">MSYTGDGVAQTQAFAHARKQLGTNAKIAQLEGFTTRIPTDGDVHVSVFAQAPVDNLDTSIRAGARGPTSVDDSVARERISHFDHIRSADERIPERVVHARGAGAHGSFTLHTSLAEYTTAKVLTEVGQTTPVFTRFSTVLGSSGAAETAREVRGFAVKFYTGQGNWQVSLTRPATVVRKPRILTLPSAQGHRRQQHPATTDFRLRKQVFFVQDGVKFVDLIHAGKPAPQVHLPQAQTAHDNFWDFMSLVPESVFMSLFSLSDYTIPRSYRMIKGFGVNTFVLVNADGKRTFVKYHWKPHLGTHGLVWDEALKLGGQDPDYLRRDLADAIEAGAHPKWEFGVQLISEEQELDFDFDILDCTKWVPEDLVPIKWVGTMTLDRNPTNYFAETEQVAFCTSNMVPGMDSSNDPMLQWRNFSYFDTQISRLGGVNFNALPINRSICPFISTIRDGQHQPRIMAGPNYYPNRYETPNTATAHGKGQNYAHDEAAVAAATKVNGDHLTFAPYKVEGVRGRLRPSRFDNHYSQAQLFWNSLDPVEQQHIIDAAIFELGRCDDHGVQERNIMRWNEVDHDLALAVAAAFDIEVPAPTIQNHGKKTDGENSFSLMSPNNPSSAVGRRIAVFALDGFDSLQVSGMVAAITALGSIPNVIGSRKGPCYPRGTKKGDTAAKGVINSNFTLESARSTLFDALFIPDGDENFVKELSQGRGIHWIREAFAHFKTIGAVGASIPILAHKALPGITDYKADLAASYSSKNGMVLAENLASDEASTWEKIKGAKDLTGFGAEFIDALSKHRHWHRKQTDQVAY</sequence>
<dbReference type="STRING" id="741276.A0A2S5BGJ1"/>
<dbReference type="PROSITE" id="PS00437">
    <property type="entry name" value="CATALASE_1"/>
    <property type="match status" value="1"/>
</dbReference>
<evidence type="ECO:0000313" key="13">
    <source>
        <dbReference type="EMBL" id="POY75898.1"/>
    </source>
</evidence>
<dbReference type="SUPFAM" id="SSF52317">
    <property type="entry name" value="Class I glutamine amidotransferase-like"/>
    <property type="match status" value="1"/>
</dbReference>
<evidence type="ECO:0000256" key="5">
    <source>
        <dbReference type="ARBA" id="ARBA00022617"/>
    </source>
</evidence>
<comment type="caution">
    <text evidence="13">The sequence shown here is derived from an EMBL/GenBank/DDBJ whole genome shotgun (WGS) entry which is preliminary data.</text>
</comment>
<dbReference type="InterPro" id="IPR029062">
    <property type="entry name" value="Class_I_gatase-like"/>
</dbReference>
<dbReference type="Gene3D" id="2.40.180.10">
    <property type="entry name" value="Catalase core domain"/>
    <property type="match status" value="1"/>
</dbReference>
<dbReference type="EC" id="1.11.1.6" evidence="3 10"/>
<dbReference type="PIRSF" id="PIRSF038927">
    <property type="entry name" value="Catalase_clade2"/>
    <property type="match status" value="1"/>
</dbReference>
<evidence type="ECO:0000256" key="3">
    <source>
        <dbReference type="ARBA" id="ARBA00012314"/>
    </source>
</evidence>